<evidence type="ECO:0000313" key="4">
    <source>
        <dbReference type="Proteomes" id="UP000054217"/>
    </source>
</evidence>
<dbReference type="OrthoDB" id="2548432at2759"/>
<feature type="transmembrane region" description="Helical" evidence="2">
    <location>
        <begin position="25"/>
        <end position="49"/>
    </location>
</feature>
<proteinExistence type="predicted"/>
<feature type="transmembrane region" description="Helical" evidence="2">
    <location>
        <begin position="61"/>
        <end position="85"/>
    </location>
</feature>
<evidence type="ECO:0000256" key="1">
    <source>
        <dbReference type="SAM" id="MobiDB-lite"/>
    </source>
</evidence>
<reference evidence="3 4" key="1">
    <citation type="submission" date="2014-04" db="EMBL/GenBank/DDBJ databases">
        <authorList>
            <consortium name="DOE Joint Genome Institute"/>
            <person name="Kuo A."/>
            <person name="Kohler A."/>
            <person name="Costa M.D."/>
            <person name="Nagy L.G."/>
            <person name="Floudas D."/>
            <person name="Copeland A."/>
            <person name="Barry K.W."/>
            <person name="Cichocki N."/>
            <person name="Veneault-Fourrey C."/>
            <person name="LaButti K."/>
            <person name="Lindquist E.A."/>
            <person name="Lipzen A."/>
            <person name="Lundell T."/>
            <person name="Morin E."/>
            <person name="Murat C."/>
            <person name="Sun H."/>
            <person name="Tunlid A."/>
            <person name="Henrissat B."/>
            <person name="Grigoriev I.V."/>
            <person name="Hibbett D.S."/>
            <person name="Martin F."/>
            <person name="Nordberg H.P."/>
            <person name="Cantor M.N."/>
            <person name="Hua S.X."/>
        </authorList>
    </citation>
    <scope>NUCLEOTIDE SEQUENCE [LARGE SCALE GENOMIC DNA]</scope>
    <source>
        <strain evidence="3 4">Marx 270</strain>
    </source>
</reference>
<dbReference type="HOGENOM" id="CLU_062759_0_0_1"/>
<dbReference type="InParanoid" id="A0A0C3PZM8"/>
<keyword evidence="4" id="KW-1185">Reference proteome</keyword>
<keyword evidence="2" id="KW-0812">Transmembrane</keyword>
<keyword evidence="2" id="KW-0472">Membrane</keyword>
<name>A0A0C3PZM8_PISTI</name>
<evidence type="ECO:0000313" key="3">
    <source>
        <dbReference type="EMBL" id="KIO14914.1"/>
    </source>
</evidence>
<sequence>MSQPTNSTAQEVIITDFVRNIRAPFTFVTVVTSFCACLIPLLVVLFVFSTAESRRRLIFRLNVIAICFALVLGVLNFVVSGSAILRPLDPIPASVYTATIIFAMFPPIFYDSILLTRLLALYPIERTPLSTLMRVLAFPVCVKCGRFVVLSLYVHQYIISTPDVTTLTAQAEVTWFRNPYITTEWTLQMFDNLYSSGFFLYKLHVQCAGTTSLRLTLDSFTFSLPQTIGIGRRIRQILYISAANFVFPVLFNIGQIICITTDSSFYVGTVLLLANSYVSVIGVLCATIWVSGDDYIHRHHPYSTGSSFVSPRRSMGGNRPRPDIEQGTGVRFETSTNRNNTVELSKADKDLQDLRHGVGEMSDKRELSTGSSTSIMFPIVEEHVKYDTEQR</sequence>
<gene>
    <name evidence="3" type="ORF">M404DRAFT_991657</name>
</gene>
<dbReference type="EMBL" id="KN831944">
    <property type="protein sequence ID" value="KIO14914.1"/>
    <property type="molecule type" value="Genomic_DNA"/>
</dbReference>
<reference evidence="4" key="2">
    <citation type="submission" date="2015-01" db="EMBL/GenBank/DDBJ databases">
        <title>Evolutionary Origins and Diversification of the Mycorrhizal Mutualists.</title>
        <authorList>
            <consortium name="DOE Joint Genome Institute"/>
            <consortium name="Mycorrhizal Genomics Consortium"/>
            <person name="Kohler A."/>
            <person name="Kuo A."/>
            <person name="Nagy L.G."/>
            <person name="Floudas D."/>
            <person name="Copeland A."/>
            <person name="Barry K.W."/>
            <person name="Cichocki N."/>
            <person name="Veneault-Fourrey C."/>
            <person name="LaButti K."/>
            <person name="Lindquist E.A."/>
            <person name="Lipzen A."/>
            <person name="Lundell T."/>
            <person name="Morin E."/>
            <person name="Murat C."/>
            <person name="Riley R."/>
            <person name="Ohm R."/>
            <person name="Sun H."/>
            <person name="Tunlid A."/>
            <person name="Henrissat B."/>
            <person name="Grigoriev I.V."/>
            <person name="Hibbett D.S."/>
            <person name="Martin F."/>
        </authorList>
    </citation>
    <scope>NUCLEOTIDE SEQUENCE [LARGE SCALE GENOMIC DNA]</scope>
    <source>
        <strain evidence="4">Marx 270</strain>
    </source>
</reference>
<dbReference type="AlphaFoldDB" id="A0A0C3PZM8"/>
<dbReference type="Proteomes" id="UP000054217">
    <property type="component" value="Unassembled WGS sequence"/>
</dbReference>
<feature type="transmembrane region" description="Helical" evidence="2">
    <location>
        <begin position="263"/>
        <end position="290"/>
    </location>
</feature>
<feature type="region of interest" description="Disordered" evidence="1">
    <location>
        <begin position="307"/>
        <end position="339"/>
    </location>
</feature>
<keyword evidence="2" id="KW-1133">Transmembrane helix</keyword>
<feature type="transmembrane region" description="Helical" evidence="2">
    <location>
        <begin position="91"/>
        <end position="110"/>
    </location>
</feature>
<organism evidence="3 4">
    <name type="scientific">Pisolithus tinctorius Marx 270</name>
    <dbReference type="NCBI Taxonomy" id="870435"/>
    <lineage>
        <taxon>Eukaryota</taxon>
        <taxon>Fungi</taxon>
        <taxon>Dikarya</taxon>
        <taxon>Basidiomycota</taxon>
        <taxon>Agaricomycotina</taxon>
        <taxon>Agaricomycetes</taxon>
        <taxon>Agaricomycetidae</taxon>
        <taxon>Boletales</taxon>
        <taxon>Sclerodermatineae</taxon>
        <taxon>Pisolithaceae</taxon>
        <taxon>Pisolithus</taxon>
    </lineage>
</organism>
<feature type="transmembrane region" description="Helical" evidence="2">
    <location>
        <begin position="237"/>
        <end position="257"/>
    </location>
</feature>
<evidence type="ECO:0008006" key="5">
    <source>
        <dbReference type="Google" id="ProtNLM"/>
    </source>
</evidence>
<protein>
    <recommendedName>
        <fullName evidence="5">G-protein coupled receptors family 1 profile domain-containing protein</fullName>
    </recommendedName>
</protein>
<evidence type="ECO:0000256" key="2">
    <source>
        <dbReference type="SAM" id="Phobius"/>
    </source>
</evidence>
<accession>A0A0C3PZM8</accession>